<keyword evidence="4" id="KW-0479">Metal-binding</keyword>
<dbReference type="Gene3D" id="2.102.10.10">
    <property type="entry name" value="Rieske [2Fe-2S] iron-sulphur domain"/>
    <property type="match status" value="1"/>
</dbReference>
<reference evidence="9 10" key="1">
    <citation type="submission" date="2016-10" db="EMBL/GenBank/DDBJ databases">
        <authorList>
            <person name="de Groot N.N."/>
        </authorList>
    </citation>
    <scope>NUCLEOTIDE SEQUENCE [LARGE SCALE GENOMIC DNA]</scope>
    <source>
        <strain evidence="9 10">LMG 23650</strain>
    </source>
</reference>
<evidence type="ECO:0000256" key="3">
    <source>
        <dbReference type="ARBA" id="ARBA00022714"/>
    </source>
</evidence>
<dbReference type="GO" id="GO:0051537">
    <property type="term" value="F:2 iron, 2 sulfur cluster binding"/>
    <property type="evidence" value="ECO:0007669"/>
    <property type="project" value="UniProtKB-KW"/>
</dbReference>
<dbReference type="Pfam" id="PF00355">
    <property type="entry name" value="Rieske"/>
    <property type="match status" value="1"/>
</dbReference>
<feature type="domain" description="Rieske" evidence="8">
    <location>
        <begin position="52"/>
        <end position="159"/>
    </location>
</feature>
<dbReference type="InterPro" id="IPR036922">
    <property type="entry name" value="Rieske_2Fe-2S_sf"/>
</dbReference>
<evidence type="ECO:0000256" key="6">
    <source>
        <dbReference type="ARBA" id="ARBA00023004"/>
    </source>
</evidence>
<organism evidence="9 10">
    <name type="scientific">Paraburkholderia megapolitana</name>
    <dbReference type="NCBI Taxonomy" id="420953"/>
    <lineage>
        <taxon>Bacteria</taxon>
        <taxon>Pseudomonadati</taxon>
        <taxon>Pseudomonadota</taxon>
        <taxon>Betaproteobacteria</taxon>
        <taxon>Burkholderiales</taxon>
        <taxon>Burkholderiaceae</taxon>
        <taxon>Paraburkholderia</taxon>
    </lineage>
</organism>
<evidence type="ECO:0000259" key="8">
    <source>
        <dbReference type="PROSITE" id="PS51296"/>
    </source>
</evidence>
<comment type="cofactor">
    <cofactor evidence="1">
        <name>Fe cation</name>
        <dbReference type="ChEBI" id="CHEBI:24875"/>
    </cofactor>
</comment>
<dbReference type="InterPro" id="IPR015879">
    <property type="entry name" value="Ring_hydroxy_dOase_asu_C_dom"/>
</dbReference>
<evidence type="ECO:0000256" key="1">
    <source>
        <dbReference type="ARBA" id="ARBA00001962"/>
    </source>
</evidence>
<dbReference type="PROSITE" id="PS51296">
    <property type="entry name" value="RIESKE"/>
    <property type="match status" value="1"/>
</dbReference>
<evidence type="ECO:0000256" key="4">
    <source>
        <dbReference type="ARBA" id="ARBA00022723"/>
    </source>
</evidence>
<keyword evidence="10" id="KW-1185">Reference proteome</keyword>
<dbReference type="EMBL" id="FOQU01000010">
    <property type="protein sequence ID" value="SFJ73488.1"/>
    <property type="molecule type" value="Genomic_DNA"/>
</dbReference>
<dbReference type="SUPFAM" id="SSF55961">
    <property type="entry name" value="Bet v1-like"/>
    <property type="match status" value="1"/>
</dbReference>
<accession>A0A1I3TQH0</accession>
<protein>
    <submittedName>
        <fullName evidence="9">Phenylpropionate dioxygenase, large terminal subunit</fullName>
    </submittedName>
</protein>
<dbReference type="PANTHER" id="PTHR43756">
    <property type="entry name" value="CHOLINE MONOOXYGENASE, CHLOROPLASTIC"/>
    <property type="match status" value="1"/>
</dbReference>
<keyword evidence="3" id="KW-0001">2Fe-2S</keyword>
<proteinExistence type="inferred from homology"/>
<comment type="similarity">
    <text evidence="2">Belongs to the bacterial ring-hydroxylating dioxygenase alpha subunit family.</text>
</comment>
<dbReference type="PRINTS" id="PR00090">
    <property type="entry name" value="RNGDIOXGNASE"/>
</dbReference>
<gene>
    <name evidence="9" type="ORF">SAMN05192543_11090</name>
</gene>
<dbReference type="Gene3D" id="3.90.380.10">
    <property type="entry name" value="Naphthalene 1,2-dioxygenase Alpha Subunit, Chain A, domain 1"/>
    <property type="match status" value="1"/>
</dbReference>
<evidence type="ECO:0000256" key="2">
    <source>
        <dbReference type="ARBA" id="ARBA00008751"/>
    </source>
</evidence>
<dbReference type="GO" id="GO:0051213">
    <property type="term" value="F:dioxygenase activity"/>
    <property type="evidence" value="ECO:0007669"/>
    <property type="project" value="UniProtKB-KW"/>
</dbReference>
<evidence type="ECO:0000256" key="5">
    <source>
        <dbReference type="ARBA" id="ARBA00023002"/>
    </source>
</evidence>
<dbReference type="Pfam" id="PF00848">
    <property type="entry name" value="Ring_hydroxyl_A"/>
    <property type="match status" value="1"/>
</dbReference>
<dbReference type="InterPro" id="IPR001663">
    <property type="entry name" value="Rng_hydr_dOase-A"/>
</dbReference>
<name>A0A1I3TQH0_9BURK</name>
<keyword evidence="5" id="KW-0560">Oxidoreductase</keyword>
<dbReference type="InterPro" id="IPR017941">
    <property type="entry name" value="Rieske_2Fe-2S"/>
</dbReference>
<keyword evidence="6" id="KW-0408">Iron</keyword>
<keyword evidence="7" id="KW-0411">Iron-sulfur</keyword>
<dbReference type="AlphaFoldDB" id="A0A1I3TQH0"/>
<dbReference type="CDD" id="cd03469">
    <property type="entry name" value="Rieske_RO_Alpha_N"/>
    <property type="match status" value="1"/>
</dbReference>
<dbReference type="PANTHER" id="PTHR43756:SF5">
    <property type="entry name" value="CHOLINE MONOOXYGENASE, CHLOROPLASTIC"/>
    <property type="match status" value="1"/>
</dbReference>
<evidence type="ECO:0000256" key="7">
    <source>
        <dbReference type="ARBA" id="ARBA00023014"/>
    </source>
</evidence>
<dbReference type="GO" id="GO:0005506">
    <property type="term" value="F:iron ion binding"/>
    <property type="evidence" value="ECO:0007669"/>
    <property type="project" value="InterPro"/>
</dbReference>
<keyword evidence="9" id="KW-0223">Dioxygenase</keyword>
<dbReference type="STRING" id="420953.SAMN05192543_11090"/>
<evidence type="ECO:0000313" key="10">
    <source>
        <dbReference type="Proteomes" id="UP000199548"/>
    </source>
</evidence>
<dbReference type="Proteomes" id="UP000199548">
    <property type="component" value="Unassembled WGS sequence"/>
</dbReference>
<dbReference type="SUPFAM" id="SSF50022">
    <property type="entry name" value="ISP domain"/>
    <property type="match status" value="1"/>
</dbReference>
<evidence type="ECO:0000313" key="9">
    <source>
        <dbReference type="EMBL" id="SFJ73488.1"/>
    </source>
</evidence>
<dbReference type="CDD" id="cd00680">
    <property type="entry name" value="RHO_alpha_C"/>
    <property type="match status" value="1"/>
</dbReference>
<sequence length="385" mass="44570">MNPERNFLETNQKALFETTESHFLETSSLPPECYKSDEFFQAEIDNIFFKYWLFVGREEKVPTAGDYFVFDLLGESVIVLRNPEGGISAFQNFCRHRGARLLDGEGSVKMIRCPFHNWGYDLDGSLMGAPDMKKSINFAKEKNGLVPIRVETWEGFIFINFDTDAAPLMEFLGDLPDKMHGYQLQKMRCVMEKNHLVKCNWKLYTEVDMEDYHAPTVHPVSIGQQVFPRQPSSGEYETTFFEYPRTVSVTSVDNGKIFPKIPGISGKEATGTYFTMIYPGFFLVTTQDSSWWINKLPETPTTTKVHVGYCFPESTVARDDFKDISPRYISRWDMVIDEDNRICERQQLGVNSRWCLPGRFSFHEEVVHAMNKWVIGKVYARRDEN</sequence>